<dbReference type="AlphaFoldDB" id="A0A830H7T4"/>
<evidence type="ECO:0000313" key="1">
    <source>
        <dbReference type="EMBL" id="GHP01609.1"/>
    </source>
</evidence>
<protein>
    <submittedName>
        <fullName evidence="1">Uncharacterized protein</fullName>
    </submittedName>
</protein>
<organism evidence="1 2">
    <name type="scientific">Pycnococcus provasolii</name>
    <dbReference type="NCBI Taxonomy" id="41880"/>
    <lineage>
        <taxon>Eukaryota</taxon>
        <taxon>Viridiplantae</taxon>
        <taxon>Chlorophyta</taxon>
        <taxon>Pseudoscourfieldiophyceae</taxon>
        <taxon>Pseudoscourfieldiales</taxon>
        <taxon>Pycnococcaceae</taxon>
        <taxon>Pycnococcus</taxon>
    </lineage>
</organism>
<keyword evidence="2" id="KW-1185">Reference proteome</keyword>
<name>A0A830H7T4_9CHLO</name>
<dbReference type="Proteomes" id="UP000660262">
    <property type="component" value="Unassembled WGS sequence"/>
</dbReference>
<accession>A0A830H7T4</accession>
<dbReference type="EMBL" id="BNJQ01000001">
    <property type="protein sequence ID" value="GHP01609.1"/>
    <property type="molecule type" value="Genomic_DNA"/>
</dbReference>
<sequence length="397" mass="43760">MDTRLDIATGEIMASLDSSKGGRTGVRLFGSTLSGHAFAGFQVELGLDVGVCLATFCFDVKTNYTQDVFGMGYDFLMDPGKSEDFRESRNASASSSPSFNASSSRALLQNSPSELEAVKDRLKFQLQPTNRFYKYRDINFEKAAQCVLDAEREYFVGGAYMVSRWPMIEVKLSTPAEQFVGETAIPMVDWVLLDWNHRKYNPNAFYSDFVLDGFVDGVSNFINDHFAGAAQKVFGFMGLGDVGEDLANAFAKTSIPIIDDALQFTATMAAANIPELEGILPPNIFQFGIPMFCAADLLPVEELWWTFPVYIPPLLKMSFDALTTGRRKLLGEENAVEPRRRRLVPPNMTCFSYGHPCSSSTECCGAGGDGSTTVVCGYSKHSMWALCLHKDDVGFVL</sequence>
<proteinExistence type="predicted"/>
<reference evidence="1" key="1">
    <citation type="submission" date="2020-10" db="EMBL/GenBank/DDBJ databases">
        <title>Unveiling of a novel bifunctional photoreceptor, Dualchrome1, isolated from a cosmopolitan green alga.</title>
        <authorList>
            <person name="Suzuki S."/>
            <person name="Kawachi M."/>
        </authorList>
    </citation>
    <scope>NUCLEOTIDE SEQUENCE</scope>
    <source>
        <strain evidence="1">NIES 2893</strain>
    </source>
</reference>
<gene>
    <name evidence="1" type="ORF">PPROV_000036500</name>
</gene>
<evidence type="ECO:0000313" key="2">
    <source>
        <dbReference type="Proteomes" id="UP000660262"/>
    </source>
</evidence>
<comment type="caution">
    <text evidence="1">The sequence shown here is derived from an EMBL/GenBank/DDBJ whole genome shotgun (WGS) entry which is preliminary data.</text>
</comment>